<evidence type="ECO:0000313" key="2">
    <source>
        <dbReference type="Proteomes" id="UP000640725"/>
    </source>
</evidence>
<dbReference type="Proteomes" id="UP000640725">
    <property type="component" value="Unassembled WGS sequence"/>
</dbReference>
<accession>A0ABR9UKR3</accession>
<keyword evidence="2" id="KW-1185">Reference proteome</keyword>
<protein>
    <submittedName>
        <fullName evidence="1">DUF4258 domain-containing protein</fullName>
    </submittedName>
</protein>
<dbReference type="InterPro" id="IPR025354">
    <property type="entry name" value="DUF4258"/>
</dbReference>
<gene>
    <name evidence="1" type="ORF">IQ236_26535</name>
</gene>
<organism evidence="1 2">
    <name type="scientific">Planktothrix mougeotii LEGE 06226</name>
    <dbReference type="NCBI Taxonomy" id="1828728"/>
    <lineage>
        <taxon>Bacteria</taxon>
        <taxon>Bacillati</taxon>
        <taxon>Cyanobacteriota</taxon>
        <taxon>Cyanophyceae</taxon>
        <taxon>Oscillatoriophycideae</taxon>
        <taxon>Oscillatoriales</taxon>
        <taxon>Microcoleaceae</taxon>
        <taxon>Planktothrix</taxon>
    </lineage>
</organism>
<sequence>MQERAIPEEWVISAINEPDFCEEHSDNTTHYIKSIPEFGGRFLRVVVNSTVTPNRVVTVFFDRRLRRNL</sequence>
<dbReference type="Pfam" id="PF14076">
    <property type="entry name" value="DUF4258"/>
    <property type="match status" value="1"/>
</dbReference>
<reference evidence="1 2" key="1">
    <citation type="submission" date="2020-10" db="EMBL/GenBank/DDBJ databases">
        <authorList>
            <person name="Castelo-Branco R."/>
            <person name="Eusebio N."/>
            <person name="Adriana R."/>
            <person name="Vieira A."/>
            <person name="Brugerolle De Fraissinette N."/>
            <person name="Rezende De Castro R."/>
            <person name="Schneider M.P."/>
            <person name="Vasconcelos V."/>
            <person name="Leao P.N."/>
        </authorList>
    </citation>
    <scope>NUCLEOTIDE SEQUENCE [LARGE SCALE GENOMIC DNA]</scope>
    <source>
        <strain evidence="1 2">LEGE 06226</strain>
    </source>
</reference>
<evidence type="ECO:0000313" key="1">
    <source>
        <dbReference type="EMBL" id="MBE9146756.1"/>
    </source>
</evidence>
<name>A0ABR9UKR3_9CYAN</name>
<proteinExistence type="predicted"/>
<dbReference type="EMBL" id="JADEWU010000122">
    <property type="protein sequence ID" value="MBE9146756.1"/>
    <property type="molecule type" value="Genomic_DNA"/>
</dbReference>
<comment type="caution">
    <text evidence="1">The sequence shown here is derived from an EMBL/GenBank/DDBJ whole genome shotgun (WGS) entry which is preliminary data.</text>
</comment>